<protein>
    <submittedName>
        <fullName evidence="8">DNA repair protein RadC</fullName>
    </submittedName>
</protein>
<dbReference type="AlphaFoldDB" id="A0A1W1XWJ9"/>
<evidence type="ECO:0000256" key="1">
    <source>
        <dbReference type="ARBA" id="ARBA00022670"/>
    </source>
</evidence>
<dbReference type="NCBIfam" id="TIGR00608">
    <property type="entry name" value="radc"/>
    <property type="match status" value="1"/>
</dbReference>
<comment type="similarity">
    <text evidence="6">Belongs to the UPF0758 family.</text>
</comment>
<dbReference type="GO" id="GO:0006508">
    <property type="term" value="P:proteolysis"/>
    <property type="evidence" value="ECO:0007669"/>
    <property type="project" value="UniProtKB-KW"/>
</dbReference>
<evidence type="ECO:0000256" key="3">
    <source>
        <dbReference type="ARBA" id="ARBA00022801"/>
    </source>
</evidence>
<keyword evidence="1" id="KW-0645">Protease</keyword>
<evidence type="ECO:0000313" key="9">
    <source>
        <dbReference type="Proteomes" id="UP000192761"/>
    </source>
</evidence>
<dbReference type="Pfam" id="PF20582">
    <property type="entry name" value="UPF0758_N"/>
    <property type="match status" value="1"/>
</dbReference>
<dbReference type="NCBIfam" id="NF000642">
    <property type="entry name" value="PRK00024.1"/>
    <property type="match status" value="1"/>
</dbReference>
<evidence type="ECO:0000313" key="8">
    <source>
        <dbReference type="EMBL" id="SMC28313.1"/>
    </source>
</evidence>
<organism evidence="8 9">
    <name type="scientific">Andreprevotia lacus DSM 23236</name>
    <dbReference type="NCBI Taxonomy" id="1121001"/>
    <lineage>
        <taxon>Bacteria</taxon>
        <taxon>Pseudomonadati</taxon>
        <taxon>Pseudomonadota</taxon>
        <taxon>Betaproteobacteria</taxon>
        <taxon>Neisseriales</taxon>
        <taxon>Chitinibacteraceae</taxon>
        <taxon>Andreprevotia</taxon>
    </lineage>
</organism>
<dbReference type="PANTHER" id="PTHR30471">
    <property type="entry name" value="DNA REPAIR PROTEIN RADC"/>
    <property type="match status" value="1"/>
</dbReference>
<evidence type="ECO:0000256" key="5">
    <source>
        <dbReference type="ARBA" id="ARBA00023049"/>
    </source>
</evidence>
<accession>A0A1W1XWJ9</accession>
<dbReference type="GO" id="GO:0008237">
    <property type="term" value="F:metallopeptidase activity"/>
    <property type="evidence" value="ECO:0007669"/>
    <property type="project" value="UniProtKB-KW"/>
</dbReference>
<dbReference type="EMBL" id="FWXD01000021">
    <property type="protein sequence ID" value="SMC28313.1"/>
    <property type="molecule type" value="Genomic_DNA"/>
</dbReference>
<name>A0A1W1XWJ9_9NEIS</name>
<dbReference type="InterPro" id="IPR001405">
    <property type="entry name" value="UPF0758"/>
</dbReference>
<proteinExistence type="inferred from homology"/>
<dbReference type="InterPro" id="IPR037518">
    <property type="entry name" value="MPN"/>
</dbReference>
<keyword evidence="3" id="KW-0378">Hydrolase</keyword>
<evidence type="ECO:0000256" key="2">
    <source>
        <dbReference type="ARBA" id="ARBA00022723"/>
    </source>
</evidence>
<dbReference type="PANTHER" id="PTHR30471:SF3">
    <property type="entry name" value="UPF0758 PROTEIN YEES-RELATED"/>
    <property type="match status" value="1"/>
</dbReference>
<dbReference type="InterPro" id="IPR046778">
    <property type="entry name" value="UPF0758_N"/>
</dbReference>
<dbReference type="Pfam" id="PF04002">
    <property type="entry name" value="RadC"/>
    <property type="match status" value="1"/>
</dbReference>
<dbReference type="InterPro" id="IPR020891">
    <property type="entry name" value="UPF0758_CS"/>
</dbReference>
<feature type="domain" description="MPN" evidence="7">
    <location>
        <begin position="102"/>
        <end position="224"/>
    </location>
</feature>
<dbReference type="Gene3D" id="1.10.150.20">
    <property type="entry name" value="5' to 3' exonuclease, C-terminal subdomain"/>
    <property type="match status" value="1"/>
</dbReference>
<keyword evidence="5" id="KW-0482">Metalloprotease</keyword>
<dbReference type="CDD" id="cd08071">
    <property type="entry name" value="MPN_DUF2466"/>
    <property type="match status" value="1"/>
</dbReference>
<dbReference type="InterPro" id="IPR025657">
    <property type="entry name" value="RadC_JAB"/>
</dbReference>
<dbReference type="PROSITE" id="PS50249">
    <property type="entry name" value="MPN"/>
    <property type="match status" value="1"/>
</dbReference>
<sequence>MPITDWPVDERPREKLLARGAATLSDAELLAIFLRVGIAGSSAVDLARTLLQRFGSLNALFTAQRADFAAVPGMGDAKYAQLQAVLEMARRALGEELSHGNALDSPTAVRNYLALQLRSRGHEVFMALFLDTGHRLLRCEEMARGTLNEARVYPRELARLALQLNAAAVIVAHNHPSGNAKASAADIALTRQLSDALNLLEIKLLDHFLVAEHQVISFAEQGFMP</sequence>
<dbReference type="RefSeq" id="WP_084092034.1">
    <property type="nucleotide sequence ID" value="NZ_FWXD01000021.1"/>
</dbReference>
<dbReference type="STRING" id="1121001.SAMN02745857_03209"/>
<dbReference type="Gene3D" id="3.40.140.10">
    <property type="entry name" value="Cytidine Deaminase, domain 2"/>
    <property type="match status" value="1"/>
</dbReference>
<evidence type="ECO:0000256" key="6">
    <source>
        <dbReference type="RuleBase" id="RU003797"/>
    </source>
</evidence>
<dbReference type="GO" id="GO:0046872">
    <property type="term" value="F:metal ion binding"/>
    <property type="evidence" value="ECO:0007669"/>
    <property type="project" value="UniProtKB-KW"/>
</dbReference>
<dbReference type="SUPFAM" id="SSF47781">
    <property type="entry name" value="RuvA domain 2-like"/>
    <property type="match status" value="1"/>
</dbReference>
<dbReference type="PROSITE" id="PS01302">
    <property type="entry name" value="UPF0758"/>
    <property type="match status" value="1"/>
</dbReference>
<reference evidence="8 9" key="1">
    <citation type="submission" date="2017-04" db="EMBL/GenBank/DDBJ databases">
        <authorList>
            <person name="Afonso C.L."/>
            <person name="Miller P.J."/>
            <person name="Scott M.A."/>
            <person name="Spackman E."/>
            <person name="Goraichik I."/>
            <person name="Dimitrov K.M."/>
            <person name="Suarez D.L."/>
            <person name="Swayne D.E."/>
        </authorList>
    </citation>
    <scope>NUCLEOTIDE SEQUENCE [LARGE SCALE GENOMIC DNA]</scope>
    <source>
        <strain evidence="8 9">DSM 23236</strain>
    </source>
</reference>
<dbReference type="Proteomes" id="UP000192761">
    <property type="component" value="Unassembled WGS sequence"/>
</dbReference>
<evidence type="ECO:0000259" key="7">
    <source>
        <dbReference type="PROSITE" id="PS50249"/>
    </source>
</evidence>
<dbReference type="OrthoDB" id="9804482at2"/>
<dbReference type="InterPro" id="IPR010994">
    <property type="entry name" value="RuvA_2-like"/>
</dbReference>
<evidence type="ECO:0000256" key="4">
    <source>
        <dbReference type="ARBA" id="ARBA00022833"/>
    </source>
</evidence>
<gene>
    <name evidence="8" type="ORF">SAMN02745857_03209</name>
</gene>
<keyword evidence="9" id="KW-1185">Reference proteome</keyword>
<keyword evidence="2" id="KW-0479">Metal-binding</keyword>
<keyword evidence="4" id="KW-0862">Zinc</keyword>